<name>A0AAW7X7C7_9GAMM</name>
<dbReference type="RefSeq" id="WP_303493164.1">
    <property type="nucleotide sequence ID" value="NZ_JAUOPB010000009.1"/>
</dbReference>
<dbReference type="EMBL" id="JAUOPB010000009">
    <property type="protein sequence ID" value="MDO6423512.1"/>
    <property type="molecule type" value="Genomic_DNA"/>
</dbReference>
<proteinExistence type="predicted"/>
<dbReference type="InterPro" id="IPR025630">
    <property type="entry name" value="DUF4288"/>
</dbReference>
<gene>
    <name evidence="1" type="ORF">Q4521_13610</name>
</gene>
<protein>
    <submittedName>
        <fullName evidence="1">DUF4288 domain-containing protein</fullName>
    </submittedName>
</protein>
<comment type="caution">
    <text evidence="1">The sequence shown here is derived from an EMBL/GenBank/DDBJ whole genome shotgun (WGS) entry which is preliminary data.</text>
</comment>
<reference evidence="1" key="1">
    <citation type="submission" date="2023-07" db="EMBL/GenBank/DDBJ databases">
        <title>Genome content predicts the carbon catabolic preferences of heterotrophic bacteria.</title>
        <authorList>
            <person name="Gralka M."/>
        </authorList>
    </citation>
    <scope>NUCLEOTIDE SEQUENCE</scope>
    <source>
        <strain evidence="1">I3M17_2</strain>
    </source>
</reference>
<accession>A0AAW7X7C7</accession>
<evidence type="ECO:0000313" key="1">
    <source>
        <dbReference type="EMBL" id="MDO6423512.1"/>
    </source>
</evidence>
<organism evidence="1 2">
    <name type="scientific">Saccharophagus degradans</name>
    <dbReference type="NCBI Taxonomy" id="86304"/>
    <lineage>
        <taxon>Bacteria</taxon>
        <taxon>Pseudomonadati</taxon>
        <taxon>Pseudomonadota</taxon>
        <taxon>Gammaproteobacteria</taxon>
        <taxon>Cellvibrionales</taxon>
        <taxon>Cellvibrionaceae</taxon>
        <taxon>Saccharophagus</taxon>
    </lineage>
</organism>
<sequence length="108" mass="12803">MNKEPFYAAKCLYRHDQLEPIESKSFVYEERIILIQADDFDSAIKKAEKEAREYADSGTVYLEYLNVFHLYEYILHNGSELYSEMRSSDLESDEYISKFYDTGCEHSQ</sequence>
<dbReference type="Pfam" id="PF14119">
    <property type="entry name" value="DUF4288"/>
    <property type="match status" value="1"/>
</dbReference>
<dbReference type="Proteomes" id="UP001169760">
    <property type="component" value="Unassembled WGS sequence"/>
</dbReference>
<evidence type="ECO:0000313" key="2">
    <source>
        <dbReference type="Proteomes" id="UP001169760"/>
    </source>
</evidence>
<dbReference type="AlphaFoldDB" id="A0AAW7X7C7"/>